<gene>
    <name evidence="2" type="ORF">OFLC_LOCUS10206</name>
</gene>
<feature type="compositionally biased region" description="Basic and acidic residues" evidence="1">
    <location>
        <begin position="147"/>
        <end position="166"/>
    </location>
</feature>
<dbReference type="Proteomes" id="UP000267606">
    <property type="component" value="Unassembled WGS sequence"/>
</dbReference>
<sequence>MTVKQFYFKVKPGSSKADELKAVDKNISRDEKDLSDVAKLNEKNDAKQSDAEQTQTDTVTTITTKTKYNGESEGEFTEESHIKIIHEEKSSISVVTESNADMEHNGEMNDSPVRDKPVTVVSGADGECSNEPETTSNAEAINTTTEEIGKIKSNEKLPKNESEEQKNISGVQEVESAMFP</sequence>
<dbReference type="EMBL" id="UZAJ01013346">
    <property type="protein sequence ID" value="VDO66650.1"/>
    <property type="molecule type" value="Genomic_DNA"/>
</dbReference>
<dbReference type="AlphaFoldDB" id="A0A3P7WZB1"/>
<feature type="compositionally biased region" description="Polar residues" evidence="1">
    <location>
        <begin position="131"/>
        <end position="146"/>
    </location>
</feature>
<keyword evidence="3" id="KW-1185">Reference proteome</keyword>
<evidence type="ECO:0000256" key="1">
    <source>
        <dbReference type="SAM" id="MobiDB-lite"/>
    </source>
</evidence>
<organism evidence="2 3">
    <name type="scientific">Onchocerca flexuosa</name>
    <dbReference type="NCBI Taxonomy" id="387005"/>
    <lineage>
        <taxon>Eukaryota</taxon>
        <taxon>Metazoa</taxon>
        <taxon>Ecdysozoa</taxon>
        <taxon>Nematoda</taxon>
        <taxon>Chromadorea</taxon>
        <taxon>Rhabditida</taxon>
        <taxon>Spirurina</taxon>
        <taxon>Spiruromorpha</taxon>
        <taxon>Filarioidea</taxon>
        <taxon>Onchocercidae</taxon>
        <taxon>Onchocerca</taxon>
    </lineage>
</organism>
<proteinExistence type="predicted"/>
<protein>
    <submittedName>
        <fullName evidence="2">Uncharacterized protein</fullName>
    </submittedName>
</protein>
<feature type="region of interest" description="Disordered" evidence="1">
    <location>
        <begin position="26"/>
        <end position="57"/>
    </location>
</feature>
<accession>A0A3P7WZB1</accession>
<feature type="compositionally biased region" description="Basic and acidic residues" evidence="1">
    <location>
        <begin position="102"/>
        <end position="117"/>
    </location>
</feature>
<name>A0A3P7WZB1_9BILA</name>
<feature type="compositionally biased region" description="Basic and acidic residues" evidence="1">
    <location>
        <begin position="26"/>
        <end position="50"/>
    </location>
</feature>
<evidence type="ECO:0000313" key="2">
    <source>
        <dbReference type="EMBL" id="VDO66650.1"/>
    </source>
</evidence>
<reference evidence="2 3" key="1">
    <citation type="submission" date="2018-11" db="EMBL/GenBank/DDBJ databases">
        <authorList>
            <consortium name="Pathogen Informatics"/>
        </authorList>
    </citation>
    <scope>NUCLEOTIDE SEQUENCE [LARGE SCALE GENOMIC DNA]</scope>
</reference>
<evidence type="ECO:0000313" key="3">
    <source>
        <dbReference type="Proteomes" id="UP000267606"/>
    </source>
</evidence>
<feature type="region of interest" description="Disordered" evidence="1">
    <location>
        <begin position="102"/>
        <end position="180"/>
    </location>
</feature>